<feature type="domain" description="PEP-utilising enzyme C-terminal" evidence="2">
    <location>
        <begin position="2"/>
        <end position="261"/>
    </location>
</feature>
<dbReference type="EMBL" id="UGXT01000002">
    <property type="protein sequence ID" value="SUH40646.1"/>
    <property type="molecule type" value="Genomic_DNA"/>
</dbReference>
<dbReference type="PRINTS" id="PR01736">
    <property type="entry name" value="PHPHTRNFRASE"/>
</dbReference>
<evidence type="ECO:0000259" key="2">
    <source>
        <dbReference type="Pfam" id="PF02896"/>
    </source>
</evidence>
<reference evidence="3 4" key="1">
    <citation type="submission" date="2018-06" db="EMBL/GenBank/DDBJ databases">
        <authorList>
            <consortium name="Pathogen Informatics"/>
            <person name="Doyle S."/>
        </authorList>
    </citation>
    <scope>NUCLEOTIDE SEQUENCE [LARGE SCALE GENOMIC DNA]</scope>
    <source>
        <strain evidence="3 4">NCTC8261</strain>
    </source>
</reference>
<dbReference type="GO" id="GO:0046872">
    <property type="term" value="F:metal ion binding"/>
    <property type="evidence" value="ECO:0007669"/>
    <property type="project" value="UniProtKB-KW"/>
</dbReference>
<dbReference type="InterPro" id="IPR050499">
    <property type="entry name" value="PEP-utilizing_PTS_enzyme"/>
</dbReference>
<dbReference type="Gene3D" id="3.20.20.60">
    <property type="entry name" value="Phosphoenolpyruvate-binding domains"/>
    <property type="match status" value="1"/>
</dbReference>
<evidence type="ECO:0000313" key="3">
    <source>
        <dbReference type="EMBL" id="SUH40646.1"/>
    </source>
</evidence>
<sequence>MEVAANIAHSVEAQAAFSNGAEAVGLFRTEMLYMDRACAPDENELYNIFCQALESAKGRSIIVRTMDIGGDKPVDYLNIPAEANPFLGYRAVRIYEEYASLFTTQLRSILRASAHGNLKIMIPMISLWKRFCGSKRSWRKPNSSCVMEHIPFDEKIPLGIMLEVPSVMFIIDQCCEEIDFFSIGSNDLTQYLLAVDRDNAKVTRHYNSLNPAFLRALDFAVQAVHRQGKWIGLCGELGAKGSVLPLLVGLGLDEIAWARRRFPPPKRGWHNSTAEPAASC</sequence>
<dbReference type="AlphaFoldDB" id="A0A379X4T2"/>
<dbReference type="InterPro" id="IPR023151">
    <property type="entry name" value="PEP_util_CS"/>
</dbReference>
<keyword evidence="1" id="KW-0479">Metal-binding</keyword>
<dbReference type="InterPro" id="IPR015813">
    <property type="entry name" value="Pyrv/PenolPyrv_kinase-like_dom"/>
</dbReference>
<dbReference type="GO" id="GO:0016772">
    <property type="term" value="F:transferase activity, transferring phosphorus-containing groups"/>
    <property type="evidence" value="ECO:0007669"/>
    <property type="project" value="InterPro"/>
</dbReference>
<dbReference type="PANTHER" id="PTHR46244:SF4">
    <property type="entry name" value="MULTIPHOSPHORYL TRANSFER PROTEIN 1-RELATED"/>
    <property type="match status" value="1"/>
</dbReference>
<dbReference type="Proteomes" id="UP000254712">
    <property type="component" value="Unassembled WGS sequence"/>
</dbReference>
<gene>
    <name evidence="3" type="primary">fryA_3</name>
    <name evidence="3" type="ORF">NCTC8261_07054</name>
</gene>
<dbReference type="SUPFAM" id="SSF51621">
    <property type="entry name" value="Phosphoenolpyruvate/pyruvate domain"/>
    <property type="match status" value="1"/>
</dbReference>
<keyword evidence="3" id="KW-0670">Pyruvate</keyword>
<organism evidence="3 4">
    <name type="scientific">Salmonella enterica I</name>
    <dbReference type="NCBI Taxonomy" id="59201"/>
    <lineage>
        <taxon>Bacteria</taxon>
        <taxon>Pseudomonadati</taxon>
        <taxon>Pseudomonadota</taxon>
        <taxon>Gammaproteobacteria</taxon>
        <taxon>Enterobacterales</taxon>
        <taxon>Enterobacteriaceae</taxon>
        <taxon>Salmonella</taxon>
    </lineage>
</organism>
<dbReference type="PROSITE" id="PS00742">
    <property type="entry name" value="PEP_ENZYMES_2"/>
    <property type="match status" value="1"/>
</dbReference>
<evidence type="ECO:0000313" key="4">
    <source>
        <dbReference type="Proteomes" id="UP000254712"/>
    </source>
</evidence>
<dbReference type="PANTHER" id="PTHR46244">
    <property type="entry name" value="PHOSPHOENOLPYRUVATE-PROTEIN PHOSPHOTRANSFERASE"/>
    <property type="match status" value="1"/>
</dbReference>
<protein>
    <submittedName>
        <fullName evidence="3">Phosphoenolpyruvate-protein phosphotransferase</fullName>
    </submittedName>
</protein>
<proteinExistence type="predicted"/>
<accession>A0A379X4T2</accession>
<dbReference type="Pfam" id="PF02896">
    <property type="entry name" value="PEP-utilizers_C"/>
    <property type="match status" value="1"/>
</dbReference>
<dbReference type="InterPro" id="IPR000121">
    <property type="entry name" value="PEP_util_C"/>
</dbReference>
<dbReference type="InterPro" id="IPR040442">
    <property type="entry name" value="Pyrv_kinase-like_dom_sf"/>
</dbReference>
<keyword evidence="3" id="KW-0808">Transferase</keyword>
<name>A0A379X4T2_SALET</name>
<evidence type="ECO:0000256" key="1">
    <source>
        <dbReference type="ARBA" id="ARBA00022723"/>
    </source>
</evidence>